<dbReference type="GO" id="GO:0050821">
    <property type="term" value="P:protein stabilization"/>
    <property type="evidence" value="ECO:0007669"/>
    <property type="project" value="TreeGrafter"/>
</dbReference>
<dbReference type="PANTHER" id="PTHR35089">
    <property type="entry name" value="CHAPERONE PROTEIN SKP"/>
    <property type="match status" value="1"/>
</dbReference>
<accession>A0A382EXP7</accession>
<dbReference type="SMART" id="SM00935">
    <property type="entry name" value="OmpH"/>
    <property type="match status" value="1"/>
</dbReference>
<dbReference type="PANTHER" id="PTHR35089:SF1">
    <property type="entry name" value="CHAPERONE PROTEIN SKP"/>
    <property type="match status" value="1"/>
</dbReference>
<dbReference type="Gene3D" id="3.30.910.20">
    <property type="entry name" value="Skp domain"/>
    <property type="match status" value="1"/>
</dbReference>
<name>A0A382EXP7_9ZZZZ</name>
<evidence type="ECO:0000313" key="3">
    <source>
        <dbReference type="EMBL" id="SVB55510.1"/>
    </source>
</evidence>
<keyword evidence="2" id="KW-0732">Signal</keyword>
<evidence type="ECO:0008006" key="4">
    <source>
        <dbReference type="Google" id="ProtNLM"/>
    </source>
</evidence>
<dbReference type="AlphaFoldDB" id="A0A382EXP7"/>
<organism evidence="3">
    <name type="scientific">marine metagenome</name>
    <dbReference type="NCBI Taxonomy" id="408172"/>
    <lineage>
        <taxon>unclassified sequences</taxon>
        <taxon>metagenomes</taxon>
        <taxon>ecological metagenomes</taxon>
    </lineage>
</organism>
<dbReference type="InterPro" id="IPR024930">
    <property type="entry name" value="Skp_dom_sf"/>
</dbReference>
<dbReference type="EMBL" id="UINC01046908">
    <property type="protein sequence ID" value="SVB55510.1"/>
    <property type="molecule type" value="Genomic_DNA"/>
</dbReference>
<protein>
    <recommendedName>
        <fullName evidence="4">OmpH family outer membrane protein</fullName>
    </recommendedName>
</protein>
<dbReference type="GO" id="GO:0051082">
    <property type="term" value="F:unfolded protein binding"/>
    <property type="evidence" value="ECO:0007669"/>
    <property type="project" value="InterPro"/>
</dbReference>
<proteinExistence type="inferred from homology"/>
<comment type="similarity">
    <text evidence="1">Belongs to the Skp family.</text>
</comment>
<dbReference type="GO" id="GO:0005829">
    <property type="term" value="C:cytosol"/>
    <property type="evidence" value="ECO:0007669"/>
    <property type="project" value="TreeGrafter"/>
</dbReference>
<evidence type="ECO:0000256" key="1">
    <source>
        <dbReference type="ARBA" id="ARBA00009091"/>
    </source>
</evidence>
<dbReference type="InterPro" id="IPR005632">
    <property type="entry name" value="Chaperone_Skp"/>
</dbReference>
<sequence length="185" mass="20720">MKNTHSFPLFVLTLALFATTSLCAQSIGVVDIQKVFDGYHKVKDARGRLEKSRKIANEEIAIFREELGSIVKELKETEEKLKNPNIDSSALRTKYQEQVKKAKEKQDDLIQYDKRTKATIAQRQRNLLVEHIADIRSAVSKVAVIKKLDIVINSAQTQLGVFYVKPALDVTAEVVATLNAGAPKK</sequence>
<dbReference type="SUPFAM" id="SSF111384">
    <property type="entry name" value="OmpH-like"/>
    <property type="match status" value="1"/>
</dbReference>
<gene>
    <name evidence="3" type="ORF">METZ01_LOCUS208364</name>
</gene>
<dbReference type="Pfam" id="PF03938">
    <property type="entry name" value="OmpH"/>
    <property type="match status" value="1"/>
</dbReference>
<reference evidence="3" key="1">
    <citation type="submission" date="2018-05" db="EMBL/GenBank/DDBJ databases">
        <authorList>
            <person name="Lanie J.A."/>
            <person name="Ng W.-L."/>
            <person name="Kazmierczak K.M."/>
            <person name="Andrzejewski T.M."/>
            <person name="Davidsen T.M."/>
            <person name="Wayne K.J."/>
            <person name="Tettelin H."/>
            <person name="Glass J.I."/>
            <person name="Rusch D."/>
            <person name="Podicherti R."/>
            <person name="Tsui H.-C.T."/>
            <person name="Winkler M.E."/>
        </authorList>
    </citation>
    <scope>NUCLEOTIDE SEQUENCE</scope>
</reference>
<evidence type="ECO:0000256" key="2">
    <source>
        <dbReference type="ARBA" id="ARBA00022729"/>
    </source>
</evidence>